<dbReference type="InterPro" id="IPR037066">
    <property type="entry name" value="Plug_dom_sf"/>
</dbReference>
<dbReference type="SUPFAM" id="SSF49464">
    <property type="entry name" value="Carboxypeptidase regulatory domain-like"/>
    <property type="match status" value="1"/>
</dbReference>
<dbReference type="FunFam" id="2.170.130.10:FF:000003">
    <property type="entry name" value="SusC/RagA family TonB-linked outer membrane protein"/>
    <property type="match status" value="1"/>
</dbReference>
<evidence type="ECO:0000313" key="10">
    <source>
        <dbReference type="EMBL" id="KAA9041908.1"/>
    </source>
</evidence>
<evidence type="ECO:0000256" key="2">
    <source>
        <dbReference type="ARBA" id="ARBA00022448"/>
    </source>
</evidence>
<protein>
    <submittedName>
        <fullName evidence="10">TonB-dependent receptor</fullName>
    </submittedName>
</protein>
<evidence type="ECO:0000259" key="9">
    <source>
        <dbReference type="Pfam" id="PF07715"/>
    </source>
</evidence>
<feature type="signal peptide" evidence="8">
    <location>
        <begin position="1"/>
        <end position="34"/>
    </location>
</feature>
<keyword evidence="10" id="KW-0675">Receptor</keyword>
<evidence type="ECO:0000256" key="4">
    <source>
        <dbReference type="ARBA" id="ARBA00022692"/>
    </source>
</evidence>
<comment type="similarity">
    <text evidence="7">Belongs to the TonB-dependent receptor family.</text>
</comment>
<keyword evidence="6 7" id="KW-0998">Cell outer membrane</keyword>
<dbReference type="SUPFAM" id="SSF56935">
    <property type="entry name" value="Porins"/>
    <property type="match status" value="1"/>
</dbReference>
<evidence type="ECO:0000256" key="3">
    <source>
        <dbReference type="ARBA" id="ARBA00022452"/>
    </source>
</evidence>
<dbReference type="NCBIfam" id="TIGR04056">
    <property type="entry name" value="OMP_RagA_SusC"/>
    <property type="match status" value="1"/>
</dbReference>
<dbReference type="Pfam" id="PF07715">
    <property type="entry name" value="Plug"/>
    <property type="match status" value="1"/>
</dbReference>
<evidence type="ECO:0000256" key="1">
    <source>
        <dbReference type="ARBA" id="ARBA00004571"/>
    </source>
</evidence>
<dbReference type="InterPro" id="IPR023997">
    <property type="entry name" value="TonB-dep_OMP_SusC/RagA_CS"/>
</dbReference>
<dbReference type="Gene3D" id="2.60.40.1120">
    <property type="entry name" value="Carboxypeptidase-like, regulatory domain"/>
    <property type="match status" value="1"/>
</dbReference>
<reference evidence="10 11" key="1">
    <citation type="submission" date="2019-09" db="EMBL/GenBank/DDBJ databases">
        <title>Draft genome sequence of Ginsengibacter sp. BR5-29.</title>
        <authorList>
            <person name="Im W.-T."/>
        </authorList>
    </citation>
    <scope>NUCLEOTIDE SEQUENCE [LARGE SCALE GENOMIC DNA]</scope>
    <source>
        <strain evidence="10 11">BR5-29</strain>
    </source>
</reference>
<dbReference type="AlphaFoldDB" id="A0A5J5IMZ6"/>
<dbReference type="RefSeq" id="WP_150414037.1">
    <property type="nucleotide sequence ID" value="NZ_VYQF01000001.1"/>
</dbReference>
<accession>A0A5J5IMZ6</accession>
<dbReference type="Gene3D" id="2.40.170.20">
    <property type="entry name" value="TonB-dependent receptor, beta-barrel domain"/>
    <property type="match status" value="1"/>
</dbReference>
<keyword evidence="2 7" id="KW-0813">Transport</keyword>
<dbReference type="InterPro" id="IPR036942">
    <property type="entry name" value="Beta-barrel_TonB_sf"/>
</dbReference>
<evidence type="ECO:0000256" key="6">
    <source>
        <dbReference type="ARBA" id="ARBA00023237"/>
    </source>
</evidence>
<dbReference type="InterPro" id="IPR008969">
    <property type="entry name" value="CarboxyPept-like_regulatory"/>
</dbReference>
<organism evidence="10 11">
    <name type="scientific">Ginsengibacter hankyongi</name>
    <dbReference type="NCBI Taxonomy" id="2607284"/>
    <lineage>
        <taxon>Bacteria</taxon>
        <taxon>Pseudomonadati</taxon>
        <taxon>Bacteroidota</taxon>
        <taxon>Chitinophagia</taxon>
        <taxon>Chitinophagales</taxon>
        <taxon>Chitinophagaceae</taxon>
        <taxon>Ginsengibacter</taxon>
    </lineage>
</organism>
<evidence type="ECO:0000256" key="8">
    <source>
        <dbReference type="SAM" id="SignalP"/>
    </source>
</evidence>
<dbReference type="PROSITE" id="PS52016">
    <property type="entry name" value="TONB_DEPENDENT_REC_3"/>
    <property type="match status" value="1"/>
</dbReference>
<evidence type="ECO:0000256" key="7">
    <source>
        <dbReference type="PROSITE-ProRule" id="PRU01360"/>
    </source>
</evidence>
<keyword evidence="8" id="KW-0732">Signal</keyword>
<dbReference type="NCBIfam" id="TIGR04057">
    <property type="entry name" value="SusC_RagA_signa"/>
    <property type="match status" value="1"/>
</dbReference>
<keyword evidence="4 7" id="KW-0812">Transmembrane</keyword>
<proteinExistence type="inferred from homology"/>
<dbReference type="Proteomes" id="UP000326903">
    <property type="component" value="Unassembled WGS sequence"/>
</dbReference>
<keyword evidence="3 7" id="KW-1134">Transmembrane beta strand</keyword>
<feature type="domain" description="TonB-dependent receptor plug" evidence="9">
    <location>
        <begin position="133"/>
        <end position="242"/>
    </location>
</feature>
<evidence type="ECO:0000256" key="5">
    <source>
        <dbReference type="ARBA" id="ARBA00023136"/>
    </source>
</evidence>
<dbReference type="InterPro" id="IPR023996">
    <property type="entry name" value="TonB-dep_OMP_SusC/RagA"/>
</dbReference>
<dbReference type="InterPro" id="IPR039426">
    <property type="entry name" value="TonB-dep_rcpt-like"/>
</dbReference>
<dbReference type="Gene3D" id="2.170.130.10">
    <property type="entry name" value="TonB-dependent receptor, plug domain"/>
    <property type="match status" value="1"/>
</dbReference>
<dbReference type="EMBL" id="VYQF01000001">
    <property type="protein sequence ID" value="KAA9041908.1"/>
    <property type="molecule type" value="Genomic_DNA"/>
</dbReference>
<feature type="chain" id="PRO_5023910183" evidence="8">
    <location>
        <begin position="35"/>
        <end position="1047"/>
    </location>
</feature>
<keyword evidence="5 7" id="KW-0472">Membrane</keyword>
<gene>
    <name evidence="10" type="ORF">FW778_07795</name>
</gene>
<keyword evidence="11" id="KW-1185">Reference proteome</keyword>
<comment type="caution">
    <text evidence="10">The sequence shown here is derived from an EMBL/GenBank/DDBJ whole genome shotgun (WGS) entry which is preliminary data.</text>
</comment>
<name>A0A5J5IMZ6_9BACT</name>
<evidence type="ECO:0000313" key="11">
    <source>
        <dbReference type="Proteomes" id="UP000326903"/>
    </source>
</evidence>
<dbReference type="Pfam" id="PF13715">
    <property type="entry name" value="CarbopepD_reg_2"/>
    <property type="match status" value="1"/>
</dbReference>
<comment type="subcellular location">
    <subcellularLocation>
        <location evidence="1 7">Cell outer membrane</location>
        <topology evidence="1 7">Multi-pass membrane protein</topology>
    </subcellularLocation>
</comment>
<sequence length="1047" mass="114715">MRISKLSKFNTSPLRLMLFLFCALFTFKVSQAQAKSLQNIIITGKVISSKDGRPLSGVSVADSKNSKIGVLTNADGDYQINLSNETKGLRFSYVGFTAKTVDIARRNVINISLDESTSQLDEVIVVGYGKQKKVNQTGATETVRFDDAVNQPVTNTGQLMYGKFSGVQITQSSGLPGSDASSVVIRGVGTFGSTDPLVVIDNIQYVGLGAFNKLAPSDIESISVLKDASASAIYGARGANGVILVTTKAGKSGKLQVDYNGYVGRQQVTVVPQYLDAVNYAKLRNEYDINTNGANAPIRYSDANIKAIIDGSNPDQFANTKWSDLILRTAPVQNHYLSFSGGSDKTTYRMSVGYLNQQAVVRGKFQSDRYNLSLNINSKVKDWLTVSNVTNAYWDKFKGPAGGPNAITGETGIINQFQRSAPTIPAYYSNGKYGIVDGAYQNVNFSFGATNALMTGQLGDYQNDDVNIADRLGVKVDFTKSLSFETSGSINLQYGKSSNFIPTYSTYDWAGNLVGQNLVNTLTNTANMNYNLLNENILRYSRVFHNVHDFSILLGQSASYTKNNGFTGQLSGFPSNAIQEFDGGGVLNPKVSGGAYEVALQSFFGRLNYIYDDKYLFEFNIRRDGSSRFGPTHRYGTFPSASAGWRISQENFLKSVNWISELKLRGSWGVTGNDNIGNYIYEQTYNTNLGYNLGNGVDVGAVALTSLANANITWETIKQFDIGIDAGFLANHLSLTADYFKRNSTNILYTNFPIPSSIGVTNLAAQNAASMVNSGLELSANYRGRLKKINFNIGGSISKFADNKVTGLGDKGAPTIDGISIVEIGAPFRAYYGYKVIGIFQTQDEVNKAPKQFGSNKTAPGDFQYADISGPNGVPDGVVDAHDRTIIGNPYPKWTYNMVASASYKGFDLNVVFQGVQRIDRILNMNGEQPFAGDRNNALSYWVNRWTPDNPSKNLPRIGGQNNTIVSDFYVQDASYLRLKNLEFGYTLPKHITQKFGLENVRFYFGGQNILTFTKLKNFDPERQNGGSTDQLTPLYKIYTFGLNLKF</sequence>
<dbReference type="GO" id="GO:0009279">
    <property type="term" value="C:cell outer membrane"/>
    <property type="evidence" value="ECO:0007669"/>
    <property type="project" value="UniProtKB-SubCell"/>
</dbReference>
<dbReference type="InterPro" id="IPR012910">
    <property type="entry name" value="Plug_dom"/>
</dbReference>